<keyword evidence="1" id="KW-0472">Membrane</keyword>
<evidence type="ECO:0000256" key="1">
    <source>
        <dbReference type="SAM" id="Phobius"/>
    </source>
</evidence>
<dbReference type="EMBL" id="JAOB01000050">
    <property type="protein sequence ID" value="EUA32858.1"/>
    <property type="molecule type" value="Genomic_DNA"/>
</dbReference>
<sequence length="89" mass="9427">MLLVDTTIVATGAPIGTQIVVVIAFVIGMFTVFEITLVGYLLAPAKTQALLRPLHEWALAHRPLILAGITAVVGYRCWPGAQASPELGC</sequence>
<dbReference type="Pfam" id="PF11139">
    <property type="entry name" value="SfLAP"/>
    <property type="match status" value="1"/>
</dbReference>
<reference evidence="2" key="1">
    <citation type="submission" date="2014-01" db="EMBL/GenBank/DDBJ databases">
        <authorList>
            <person name="Brown-Elliot B."/>
            <person name="Wallace R."/>
            <person name="Lenaerts A."/>
            <person name="Ordway D."/>
            <person name="DeGroote M.A."/>
            <person name="Parker T."/>
            <person name="Sizemore C."/>
            <person name="Tallon L.J."/>
            <person name="Sadzewicz L.K."/>
            <person name="Sengamalay N."/>
            <person name="Fraser C.M."/>
            <person name="Hine E."/>
            <person name="Shefchek K.A."/>
            <person name="Das S.P."/>
            <person name="Tettelin H."/>
        </authorList>
    </citation>
    <scope>NUCLEOTIDE SEQUENCE [LARGE SCALE GENOMIC DNA]</scope>
    <source>
        <strain evidence="2">4042</strain>
    </source>
</reference>
<evidence type="ECO:0000313" key="2">
    <source>
        <dbReference type="EMBL" id="EUA32858.1"/>
    </source>
</evidence>
<comment type="caution">
    <text evidence="2">The sequence shown here is derived from an EMBL/GenBank/DDBJ whole genome shotgun (WGS) entry which is preliminary data.</text>
</comment>
<dbReference type="PATRIC" id="fig|1299334.3.peg.5478"/>
<accession>X8APB3</accession>
<name>X8APB3_MYCXE</name>
<proteinExistence type="predicted"/>
<dbReference type="AlphaFoldDB" id="X8APB3"/>
<feature type="transmembrane region" description="Helical" evidence="1">
    <location>
        <begin position="20"/>
        <end position="43"/>
    </location>
</feature>
<organism evidence="2">
    <name type="scientific">Mycobacterium xenopi 4042</name>
    <dbReference type="NCBI Taxonomy" id="1299334"/>
    <lineage>
        <taxon>Bacteria</taxon>
        <taxon>Bacillati</taxon>
        <taxon>Actinomycetota</taxon>
        <taxon>Actinomycetes</taxon>
        <taxon>Mycobacteriales</taxon>
        <taxon>Mycobacteriaceae</taxon>
        <taxon>Mycobacterium</taxon>
    </lineage>
</organism>
<dbReference type="InterPro" id="IPR021315">
    <property type="entry name" value="Gap/Sap"/>
</dbReference>
<protein>
    <submittedName>
        <fullName evidence="2">Uncharacterized protein</fullName>
    </submittedName>
</protein>
<keyword evidence="1" id="KW-0812">Transmembrane</keyword>
<keyword evidence="1" id="KW-1133">Transmembrane helix</keyword>
<gene>
    <name evidence="2" type="ORF">I553_9057</name>
</gene>